<dbReference type="Proteomes" id="UP000516438">
    <property type="component" value="Chromosome"/>
</dbReference>
<dbReference type="EMBL" id="CP060203">
    <property type="protein sequence ID" value="QNS41868.1"/>
    <property type="molecule type" value="Genomic_DNA"/>
</dbReference>
<reference evidence="1 2" key="1">
    <citation type="submission" date="2020-07" db="EMBL/GenBank/DDBJ databases">
        <title>Complete genome and description of Chryseobacterium manosquense strain Marseille-Q2069 sp. nov.</title>
        <authorList>
            <person name="Boxberger M."/>
        </authorList>
    </citation>
    <scope>NUCLEOTIDE SEQUENCE [LARGE SCALE GENOMIC DNA]</scope>
    <source>
        <strain evidence="1 2">Marseille-Q2069</strain>
    </source>
</reference>
<dbReference type="KEGG" id="cmaq:H0S70_02440"/>
<keyword evidence="2" id="KW-1185">Reference proteome</keyword>
<sequence length="80" mass="9152">MFDVFFWSSECSRLQIHHSEPTFCEKQLPKKANLNNFEIITHDFSKSMNADVVKVQQSFNGIPVYNALATALISRSLKCV</sequence>
<evidence type="ECO:0000313" key="2">
    <source>
        <dbReference type="Proteomes" id="UP000516438"/>
    </source>
</evidence>
<accession>A0A7H1DY10</accession>
<organism evidence="1 2">
    <name type="scientific">Chryseobacterium manosquense</name>
    <dbReference type="NCBI Taxonomy" id="2754694"/>
    <lineage>
        <taxon>Bacteria</taxon>
        <taxon>Pseudomonadati</taxon>
        <taxon>Bacteroidota</taxon>
        <taxon>Flavobacteriia</taxon>
        <taxon>Flavobacteriales</taxon>
        <taxon>Weeksellaceae</taxon>
        <taxon>Chryseobacterium group</taxon>
        <taxon>Chryseobacterium</taxon>
    </lineage>
</organism>
<gene>
    <name evidence="1" type="ORF">H0S70_02440</name>
</gene>
<dbReference type="RefSeq" id="WP_188321583.1">
    <property type="nucleotide sequence ID" value="NZ_CP060203.1"/>
</dbReference>
<dbReference type="AlphaFoldDB" id="A0A7H1DY10"/>
<proteinExistence type="predicted"/>
<evidence type="ECO:0000313" key="1">
    <source>
        <dbReference type="EMBL" id="QNS41868.1"/>
    </source>
</evidence>
<name>A0A7H1DY10_9FLAO</name>
<protein>
    <submittedName>
        <fullName evidence="1">Uncharacterized protein</fullName>
    </submittedName>
</protein>